<dbReference type="EMBL" id="ADNW02000003">
    <property type="protein sequence ID" value="EGD25912.1"/>
    <property type="molecule type" value="Genomic_DNA"/>
</dbReference>
<dbReference type="Gene3D" id="3.40.50.300">
    <property type="entry name" value="P-loop containing nucleotide triphosphate hydrolases"/>
    <property type="match status" value="1"/>
</dbReference>
<dbReference type="AlphaFoldDB" id="E9SWG6"/>
<evidence type="ECO:0000259" key="1">
    <source>
        <dbReference type="Pfam" id="PF13175"/>
    </source>
</evidence>
<accession>E9SWG6</accession>
<dbReference type="CDD" id="cd01026">
    <property type="entry name" value="TOPRIM_OLD"/>
    <property type="match status" value="1"/>
</dbReference>
<organism evidence="3 4">
    <name type="scientific">Prescottella equi ATCC 33707</name>
    <dbReference type="NCBI Taxonomy" id="525370"/>
    <lineage>
        <taxon>Bacteria</taxon>
        <taxon>Bacillati</taxon>
        <taxon>Actinomycetota</taxon>
        <taxon>Actinomycetes</taxon>
        <taxon>Mycobacteriales</taxon>
        <taxon>Nocardiaceae</taxon>
        <taxon>Prescottella</taxon>
    </lineage>
</organism>
<dbReference type="HOGENOM" id="CLU_446007_0_0_11"/>
<protein>
    <recommendedName>
        <fullName evidence="5">ATP-dependent endonuclease</fullName>
    </recommendedName>
</protein>
<gene>
    <name evidence="3" type="ORF">HMPREF0724_10466</name>
</gene>
<dbReference type="PANTHER" id="PTHR43581">
    <property type="entry name" value="ATP/GTP PHOSPHATASE"/>
    <property type="match status" value="1"/>
</dbReference>
<evidence type="ECO:0000259" key="2">
    <source>
        <dbReference type="Pfam" id="PF20469"/>
    </source>
</evidence>
<dbReference type="OrthoDB" id="3237462at2"/>
<dbReference type="InterPro" id="IPR034139">
    <property type="entry name" value="TOPRIM_OLD"/>
</dbReference>
<proteinExistence type="predicted"/>
<dbReference type="Proteomes" id="UP000004245">
    <property type="component" value="Unassembled WGS sequence"/>
</dbReference>
<comment type="caution">
    <text evidence="3">The sequence shown here is derived from an EMBL/GenBank/DDBJ whole genome shotgun (WGS) entry which is preliminary data.</text>
</comment>
<dbReference type="InterPro" id="IPR041685">
    <property type="entry name" value="AAA_GajA/Old/RecF-like"/>
</dbReference>
<dbReference type="PANTHER" id="PTHR43581:SF4">
    <property type="entry name" value="ATP_GTP PHOSPHATASE"/>
    <property type="match status" value="1"/>
</dbReference>
<feature type="domain" description="Endonuclease GajA/Old nuclease/RecF-like AAA" evidence="1">
    <location>
        <begin position="250"/>
        <end position="362"/>
    </location>
</feature>
<name>E9SWG6_RHOHA</name>
<dbReference type="Pfam" id="PF13175">
    <property type="entry name" value="AAA_15"/>
    <property type="match status" value="2"/>
</dbReference>
<feature type="domain" description="Endonuclease GajA/Old nuclease/RecF-like AAA" evidence="1">
    <location>
        <begin position="1"/>
        <end position="57"/>
    </location>
</feature>
<feature type="domain" description="OLD protein-like TOPRIM" evidence="2">
    <location>
        <begin position="408"/>
        <end position="477"/>
    </location>
</feature>
<dbReference type="Pfam" id="PF20469">
    <property type="entry name" value="OLD-like_TOPRIM"/>
    <property type="match status" value="1"/>
</dbReference>
<evidence type="ECO:0008006" key="5">
    <source>
        <dbReference type="Google" id="ProtNLM"/>
    </source>
</evidence>
<evidence type="ECO:0000313" key="3">
    <source>
        <dbReference type="EMBL" id="EGD25912.1"/>
    </source>
</evidence>
<dbReference type="RefSeq" id="WP_005517035.1">
    <property type="nucleotide sequence ID" value="NZ_CM001149.1"/>
</dbReference>
<evidence type="ECO:0000313" key="4">
    <source>
        <dbReference type="Proteomes" id="UP000004245"/>
    </source>
</evidence>
<dbReference type="InterPro" id="IPR051396">
    <property type="entry name" value="Bact_Antivir_Def_Nuclease"/>
</dbReference>
<dbReference type="SUPFAM" id="SSF52540">
    <property type="entry name" value="P-loop containing nucleoside triphosphate hydrolases"/>
    <property type="match status" value="1"/>
</dbReference>
<dbReference type="InterPro" id="IPR027417">
    <property type="entry name" value="P-loop_NTPase"/>
</dbReference>
<sequence>MKVRRISLTNFRGVQRGTVLLDGHSLLVGRNSVGKSTICEALDLVLGPERLFRRPVVDEYDFYGARYQEEDGVLPEIRIDVVLTELSPEAQRRFKGRLRRWSAESSDFADTTAEVDIVNLDAIDAEWCLPVVFLGRFDPNEDDFVGGTFFAHPEQAIDELTGESEELGAGLKPFVRDDKRLCGFLYLRAHRTGNRALSFQRGSLIDTILRLESRTSGPLWEEALRGVEAVAVAHDTSGFAHIRSEIRKRVDRFLNLTEDRDAIDMRVSEVTREHLRDVLRLFVSTQPGEHGVPFNRLSTGSLNLFVFAMLTYIAELKGDESVIFAIEEPEIALPPHAQRRLVDFVLHRMGQAIVTSHSPYVIEKFDPEQIVVLSRARGDLTSANVTFPDGFKRKRYRDNRRQFAEAVLARAVLIVEGATEAAAFPLVADILEKDTTIDYQHLDLAGVSVLDAGGDTSVPLYAPVFAAMGKPVYGIHDTPTKPLEADVEAKTSSFTLYEVIPHMGIEKLLTAEVPVAVLRRFAKGAVDRDDYPKDCGTLSDSAGDEEVRKHVFKLLKARKGIDGYAPLVIGECMIRSELPQSIVSFLLQIDRDLRSPTPADGTDEIDFDEA</sequence>
<keyword evidence="4" id="KW-1185">Reference proteome</keyword>
<reference evidence="3" key="1">
    <citation type="submission" date="2011-01" db="EMBL/GenBank/DDBJ databases">
        <authorList>
            <person name="Muzny D."/>
            <person name="Qin X."/>
            <person name="Buhay C."/>
            <person name="Dugan-Rocha S."/>
            <person name="Ding Y."/>
            <person name="Chen G."/>
            <person name="Hawes A."/>
            <person name="Holder M."/>
            <person name="Jhangiani S."/>
            <person name="Johnson A."/>
            <person name="Khan Z."/>
            <person name="Li Z."/>
            <person name="Liu W."/>
            <person name="Liu X."/>
            <person name="Perez L."/>
            <person name="Shen H."/>
            <person name="Wang Q."/>
            <person name="Watt J."/>
            <person name="Xi L."/>
            <person name="Xin Y."/>
            <person name="Zhou J."/>
            <person name="Deng J."/>
            <person name="Jiang H."/>
            <person name="Liu Y."/>
            <person name="Qu J."/>
            <person name="Song X.-Z."/>
            <person name="Zhang L."/>
            <person name="Villasana D."/>
            <person name="Johnson A."/>
            <person name="Liu J."/>
            <person name="Liyanage D."/>
            <person name="Lorensuhewa L."/>
            <person name="Robinson T."/>
            <person name="Song A."/>
            <person name="Song B.-B."/>
            <person name="Dinh H."/>
            <person name="Thornton R."/>
            <person name="Coyle M."/>
            <person name="Francisco L."/>
            <person name="Jackson L."/>
            <person name="Javaid M."/>
            <person name="Korchina V."/>
            <person name="Kovar C."/>
            <person name="Mata R."/>
            <person name="Mathew T."/>
            <person name="Ngo R."/>
            <person name="Nguyen L."/>
            <person name="Nguyen N."/>
            <person name="Okwuonu G."/>
            <person name="Ongeri F."/>
            <person name="Pham C."/>
            <person name="Simmons D."/>
            <person name="Wilczek-Boney K."/>
            <person name="Hale W."/>
            <person name="Jakkamsetti A."/>
            <person name="Pham P."/>
            <person name="Ruth R."/>
            <person name="San Lucas F."/>
            <person name="Warren J."/>
            <person name="Zhang J."/>
            <person name="Zhao Z."/>
            <person name="Zhou C."/>
            <person name="Zhu D."/>
            <person name="Lee S."/>
            <person name="Bess C."/>
            <person name="Blankenburg K."/>
            <person name="Forbes L."/>
            <person name="Fu Q."/>
            <person name="Gubbala S."/>
            <person name="Hirani K."/>
            <person name="Jayaseelan J.C."/>
            <person name="Lara F."/>
            <person name="Munidasa M."/>
            <person name="Palculict T."/>
            <person name="Patil S."/>
            <person name="Pu L.-L."/>
            <person name="Saada N."/>
            <person name="Tang L."/>
            <person name="Weissenberger G."/>
            <person name="Zhu Y."/>
            <person name="Hemphill L."/>
            <person name="Shang Y."/>
            <person name="Youmans B."/>
            <person name="Ayvaz T."/>
            <person name="Ross M."/>
            <person name="Santibanez J."/>
            <person name="Aqrawi P."/>
            <person name="Gross S."/>
            <person name="Joshi V."/>
            <person name="Fowler G."/>
            <person name="Nazareth L."/>
            <person name="Reid J."/>
            <person name="Worley K."/>
            <person name="Petrosino J."/>
            <person name="Highlander S."/>
            <person name="Gibbs R."/>
        </authorList>
    </citation>
    <scope>NUCLEOTIDE SEQUENCE [LARGE SCALE GENOMIC DNA]</scope>
    <source>
        <strain evidence="3">ATCC 33707</strain>
    </source>
</reference>